<dbReference type="InterPro" id="IPR019776">
    <property type="entry name" value="Flagellar_basal_body_rod_CS"/>
</dbReference>
<dbReference type="InterPro" id="IPR037925">
    <property type="entry name" value="FlgE/F/G-like"/>
</dbReference>
<keyword evidence="9" id="KW-1185">Reference proteome</keyword>
<reference evidence="8" key="1">
    <citation type="submission" date="2016-01" db="EMBL/GenBank/DDBJ databases">
        <authorList>
            <person name="Peeters Charlotte."/>
        </authorList>
    </citation>
    <scope>NUCLEOTIDE SEQUENCE</scope>
    <source>
        <strain evidence="8">LMG 22936</strain>
    </source>
</reference>
<dbReference type="PROSITE" id="PS00588">
    <property type="entry name" value="FLAGELLA_BB_ROD"/>
    <property type="match status" value="1"/>
</dbReference>
<dbReference type="PANTHER" id="PTHR30435">
    <property type="entry name" value="FLAGELLAR PROTEIN"/>
    <property type="match status" value="1"/>
</dbReference>
<dbReference type="InterPro" id="IPR010930">
    <property type="entry name" value="Flg_bb/hook_C_dom"/>
</dbReference>
<feature type="domain" description="Flagellar basal-body/hook protein C-terminal" evidence="6">
    <location>
        <begin position="213"/>
        <end position="257"/>
    </location>
</feature>
<protein>
    <submittedName>
        <fullName evidence="8">Flagellar basal body rod protein FlgG</fullName>
    </submittedName>
</protein>
<feature type="domain" description="Flagellar hook protein FlgE/F/G-like D1" evidence="7">
    <location>
        <begin position="91"/>
        <end position="156"/>
    </location>
</feature>
<keyword evidence="8" id="KW-0966">Cell projection</keyword>
<dbReference type="GO" id="GO:0071978">
    <property type="term" value="P:bacterial-type flagellum-dependent swarming motility"/>
    <property type="evidence" value="ECO:0007669"/>
    <property type="project" value="TreeGrafter"/>
</dbReference>
<accession>A0A158ET25</accession>
<feature type="domain" description="Flagellar basal body rod protein N-terminal" evidence="5">
    <location>
        <begin position="5"/>
        <end position="35"/>
    </location>
</feature>
<evidence type="ECO:0000256" key="3">
    <source>
        <dbReference type="ARBA" id="ARBA00023143"/>
    </source>
</evidence>
<proteinExistence type="inferred from homology"/>
<dbReference type="InterPro" id="IPR001444">
    <property type="entry name" value="Flag_bb_rod_N"/>
</dbReference>
<dbReference type="PANTHER" id="PTHR30435:SF19">
    <property type="entry name" value="FLAGELLAR BASAL-BODY ROD PROTEIN FLGG"/>
    <property type="match status" value="1"/>
</dbReference>
<dbReference type="Pfam" id="PF00460">
    <property type="entry name" value="Flg_bb_rod"/>
    <property type="match status" value="1"/>
</dbReference>
<dbReference type="NCBIfam" id="TIGR03506">
    <property type="entry name" value="FlgEFG_subfam"/>
    <property type="match status" value="1"/>
</dbReference>
<keyword evidence="8" id="KW-0969">Cilium</keyword>
<evidence type="ECO:0000259" key="6">
    <source>
        <dbReference type="Pfam" id="PF06429"/>
    </source>
</evidence>
<evidence type="ECO:0000259" key="5">
    <source>
        <dbReference type="Pfam" id="PF00460"/>
    </source>
</evidence>
<dbReference type="RefSeq" id="WP_087628420.1">
    <property type="nucleotide sequence ID" value="NZ_FCNZ02000001.1"/>
</dbReference>
<dbReference type="EMBL" id="FCNZ02000001">
    <property type="protein sequence ID" value="SAL10752.1"/>
    <property type="molecule type" value="Genomic_DNA"/>
</dbReference>
<evidence type="ECO:0000256" key="1">
    <source>
        <dbReference type="ARBA" id="ARBA00004117"/>
    </source>
</evidence>
<evidence type="ECO:0000256" key="2">
    <source>
        <dbReference type="ARBA" id="ARBA00009677"/>
    </source>
</evidence>
<dbReference type="GO" id="GO:0009425">
    <property type="term" value="C:bacterial-type flagellum basal body"/>
    <property type="evidence" value="ECO:0007669"/>
    <property type="project" value="UniProtKB-SubCell"/>
</dbReference>
<gene>
    <name evidence="8" type="ORF">AWB66_00228</name>
</gene>
<dbReference type="InterPro" id="IPR053967">
    <property type="entry name" value="LlgE_F_G-like_D1"/>
</dbReference>
<dbReference type="AlphaFoldDB" id="A0A158ET25"/>
<evidence type="ECO:0000256" key="4">
    <source>
        <dbReference type="RuleBase" id="RU362116"/>
    </source>
</evidence>
<dbReference type="InterPro" id="IPR020013">
    <property type="entry name" value="Flagellar_FlgE/F/G"/>
</dbReference>
<sequence length="259" mass="27074">MNNVFYIGATGLNAQQSAVDITANNLANMNTAAFKRGEASFSELMTDGAISANVARGQRSAPVAAGVAVDPTLRVFTPGVLHETGNAFDVAIKGDGFIELQSDRASSEATLWRGGTLHVGTDGFLAAPNGQALKAMISVPHDAAALTIGTDGRVSAMLPDQADPLEIGQIELVMPTDTRALQTQGDGIYRIQDDGVALSRLKPGEDNAGSLVQGYGEGSNVTLSDELVKLMLFQRAYAANARLVQVGDELMSIANGLKR</sequence>
<dbReference type="SUPFAM" id="SSF117143">
    <property type="entry name" value="Flagellar hook protein flgE"/>
    <property type="match status" value="1"/>
</dbReference>
<organism evidence="8 9">
    <name type="scientific">Caballeronia telluris</name>
    <dbReference type="NCBI Taxonomy" id="326475"/>
    <lineage>
        <taxon>Bacteria</taxon>
        <taxon>Pseudomonadati</taxon>
        <taxon>Pseudomonadota</taxon>
        <taxon>Betaproteobacteria</taxon>
        <taxon>Burkholderiales</taxon>
        <taxon>Burkholderiaceae</taxon>
        <taxon>Caballeronia</taxon>
    </lineage>
</organism>
<dbReference type="Pfam" id="PF22692">
    <property type="entry name" value="LlgE_F_G_D1"/>
    <property type="match status" value="1"/>
</dbReference>
<comment type="similarity">
    <text evidence="2 4">Belongs to the flagella basal body rod proteins family.</text>
</comment>
<dbReference type="Pfam" id="PF06429">
    <property type="entry name" value="Flg_bbr_C"/>
    <property type="match status" value="1"/>
</dbReference>
<name>A0A158ET25_9BURK</name>
<evidence type="ECO:0000313" key="8">
    <source>
        <dbReference type="EMBL" id="SAL10752.1"/>
    </source>
</evidence>
<keyword evidence="8" id="KW-0282">Flagellum</keyword>
<comment type="caution">
    <text evidence="8">The sequence shown here is derived from an EMBL/GenBank/DDBJ whole genome shotgun (WGS) entry which is preliminary data.</text>
</comment>
<evidence type="ECO:0000313" key="9">
    <source>
        <dbReference type="Proteomes" id="UP000054717"/>
    </source>
</evidence>
<dbReference type="Proteomes" id="UP000054717">
    <property type="component" value="Unassembled WGS sequence"/>
</dbReference>
<comment type="subcellular location">
    <subcellularLocation>
        <location evidence="1 4">Bacterial flagellum basal body</location>
    </subcellularLocation>
</comment>
<dbReference type="STRING" id="326475.AWB66_00228"/>
<evidence type="ECO:0000259" key="7">
    <source>
        <dbReference type="Pfam" id="PF22692"/>
    </source>
</evidence>
<keyword evidence="3 4" id="KW-0975">Bacterial flagellum</keyword>